<evidence type="ECO:0000313" key="2">
    <source>
        <dbReference type="Proteomes" id="UP000018817"/>
    </source>
</evidence>
<sequence>MVPSECESDYKFYESKLSDTRSISAQYLASIEKRIVSPIYSTKNTFNHRCTLRTPARKFPSKKNDKHRFLRMPMKNWAIQAPGTYRSTQSRRHAHV</sequence>
<accession>W2QUD9</accession>
<proteinExistence type="predicted"/>
<dbReference type="GeneID" id="20190345"/>
<dbReference type="VEuPathDB" id="FungiDB:PPTG_21746"/>
<dbReference type="Proteomes" id="UP000018817">
    <property type="component" value="Unassembled WGS sequence"/>
</dbReference>
<gene>
    <name evidence="1" type="ORF">PPTG_21746</name>
</gene>
<protein>
    <submittedName>
        <fullName evidence="1">Uncharacterized protein</fullName>
    </submittedName>
</protein>
<dbReference type="RefSeq" id="XP_008898178.1">
    <property type="nucleotide sequence ID" value="XM_008899930.1"/>
</dbReference>
<reference evidence="2" key="1">
    <citation type="submission" date="2011-12" db="EMBL/GenBank/DDBJ databases">
        <authorList>
            <consortium name="The Broad Institute Genome Sequencing Platform"/>
            <person name="Russ C."/>
            <person name="Tyler B."/>
            <person name="Panabieres F."/>
            <person name="Shan W."/>
            <person name="Tripathy S."/>
            <person name="Grunwald N."/>
            <person name="Machado M."/>
            <person name="Young S.K."/>
            <person name="Zeng Q."/>
            <person name="Gargeya S."/>
            <person name="Fitzgerald M."/>
            <person name="Haas B."/>
            <person name="Abouelleil A."/>
            <person name="Alvarado L."/>
            <person name="Arachchi H.M."/>
            <person name="Berlin A."/>
            <person name="Chapman S.B."/>
            <person name="Gearin G."/>
            <person name="Goldberg J."/>
            <person name="Griggs A."/>
            <person name="Gujja S."/>
            <person name="Hansen M."/>
            <person name="Heiman D."/>
            <person name="Howarth C."/>
            <person name="Larimer J."/>
            <person name="Lui A."/>
            <person name="MacDonald P.J.P."/>
            <person name="McCowen C."/>
            <person name="Montmayeur A."/>
            <person name="Murphy C."/>
            <person name="Neiman D."/>
            <person name="Pearson M."/>
            <person name="Priest M."/>
            <person name="Roberts A."/>
            <person name="Saif S."/>
            <person name="Shea T."/>
            <person name="Sisk P."/>
            <person name="Stolte C."/>
            <person name="Sykes S."/>
            <person name="Wortman J."/>
            <person name="Nusbaum C."/>
            <person name="Birren B."/>
        </authorList>
    </citation>
    <scope>NUCLEOTIDE SEQUENCE [LARGE SCALE GENOMIC DNA]</scope>
    <source>
        <strain evidence="2">INRA-310</strain>
    </source>
</reference>
<organism evidence="1 2">
    <name type="scientific">Phytophthora nicotianae (strain INRA-310)</name>
    <name type="common">Phytophthora parasitica</name>
    <dbReference type="NCBI Taxonomy" id="761204"/>
    <lineage>
        <taxon>Eukaryota</taxon>
        <taxon>Sar</taxon>
        <taxon>Stramenopiles</taxon>
        <taxon>Oomycota</taxon>
        <taxon>Peronosporomycetes</taxon>
        <taxon>Peronosporales</taxon>
        <taxon>Peronosporaceae</taxon>
        <taxon>Phytophthora</taxon>
    </lineage>
</organism>
<evidence type="ECO:0000313" key="1">
    <source>
        <dbReference type="EMBL" id="ETN16581.1"/>
    </source>
</evidence>
<dbReference type="EMBL" id="KI669568">
    <property type="protein sequence ID" value="ETN16581.1"/>
    <property type="molecule type" value="Genomic_DNA"/>
</dbReference>
<name>W2QUD9_PHYN3</name>
<reference evidence="1 2" key="2">
    <citation type="submission" date="2013-11" db="EMBL/GenBank/DDBJ databases">
        <title>The Genome Sequence of Phytophthora parasitica INRA-310.</title>
        <authorList>
            <consortium name="The Broad Institute Genomics Platform"/>
            <person name="Russ C."/>
            <person name="Tyler B."/>
            <person name="Panabieres F."/>
            <person name="Shan W."/>
            <person name="Tripathy S."/>
            <person name="Grunwald N."/>
            <person name="Machado M."/>
            <person name="Johnson C.S."/>
            <person name="Arredondo F."/>
            <person name="Hong C."/>
            <person name="Coffey M."/>
            <person name="Young S.K."/>
            <person name="Zeng Q."/>
            <person name="Gargeya S."/>
            <person name="Fitzgerald M."/>
            <person name="Abouelleil A."/>
            <person name="Alvarado L."/>
            <person name="Chapman S.B."/>
            <person name="Gainer-Dewar J."/>
            <person name="Goldberg J."/>
            <person name="Griggs A."/>
            <person name="Gujja S."/>
            <person name="Hansen M."/>
            <person name="Howarth C."/>
            <person name="Imamovic A."/>
            <person name="Ireland A."/>
            <person name="Larimer J."/>
            <person name="McCowan C."/>
            <person name="Murphy C."/>
            <person name="Pearson M."/>
            <person name="Poon T.W."/>
            <person name="Priest M."/>
            <person name="Roberts A."/>
            <person name="Saif S."/>
            <person name="Shea T."/>
            <person name="Sykes S."/>
            <person name="Wortman J."/>
            <person name="Nusbaum C."/>
            <person name="Birren B."/>
        </authorList>
    </citation>
    <scope>NUCLEOTIDE SEQUENCE [LARGE SCALE GENOMIC DNA]</scope>
    <source>
        <strain evidence="1 2">INRA-310</strain>
    </source>
</reference>
<dbReference type="AlphaFoldDB" id="W2QUD9"/>